<dbReference type="Pfam" id="PF07475">
    <property type="entry name" value="Hpr_kinase_C"/>
    <property type="match status" value="1"/>
</dbReference>
<dbReference type="GO" id="GO:0005524">
    <property type="term" value="F:ATP binding"/>
    <property type="evidence" value="ECO:0007669"/>
    <property type="project" value="InterPro"/>
</dbReference>
<reference evidence="2" key="1">
    <citation type="submission" date="2022-05" db="EMBL/GenBank/DDBJ databases">
        <authorList>
            <person name="Pankratov T."/>
        </authorList>
    </citation>
    <scope>NUCLEOTIDE SEQUENCE</scope>
    <source>
        <strain evidence="2">BP6-180914</strain>
    </source>
</reference>
<proteinExistence type="predicted"/>
<comment type="caution">
    <text evidence="2">The sequence shown here is derived from an EMBL/GenBank/DDBJ whole genome shotgun (WGS) entry which is preliminary data.</text>
</comment>
<dbReference type="InterPro" id="IPR011104">
    <property type="entry name" value="Hpr_kin/Pase_C"/>
</dbReference>
<dbReference type="Proteomes" id="UP001165667">
    <property type="component" value="Unassembled WGS sequence"/>
</dbReference>
<dbReference type="RefSeq" id="WP_282584591.1">
    <property type="nucleotide sequence ID" value="NZ_JAMOIM010000005.1"/>
</dbReference>
<organism evidence="2 3">
    <name type="scientific">Lichenifustis flavocetrariae</name>
    <dbReference type="NCBI Taxonomy" id="2949735"/>
    <lineage>
        <taxon>Bacteria</taxon>
        <taxon>Pseudomonadati</taxon>
        <taxon>Pseudomonadota</taxon>
        <taxon>Alphaproteobacteria</taxon>
        <taxon>Hyphomicrobiales</taxon>
        <taxon>Lichenihabitantaceae</taxon>
        <taxon>Lichenifustis</taxon>
    </lineage>
</organism>
<accession>A0AA41YVS8</accession>
<sequence length="151" mass="15924">MAHRLGAVHATAVVIGEAGVLIRGPSGAGKSSLALLLLAEAALRGRFARLVADDRVLMVRAGSRLIASPHPAIGGLIELRTQPLARLAFEKSCVIRLVVDLSAVGECLPRLPADTASEMVRIHDIELARLRVEASPGPLACRFIFHKLGTG</sequence>
<dbReference type="InterPro" id="IPR027417">
    <property type="entry name" value="P-loop_NTPase"/>
</dbReference>
<feature type="domain" description="HPr kinase/phosphorylase C-terminal" evidence="1">
    <location>
        <begin position="7"/>
        <end position="136"/>
    </location>
</feature>
<dbReference type="Gene3D" id="3.40.50.300">
    <property type="entry name" value="P-loop containing nucleotide triphosphate hydrolases"/>
    <property type="match status" value="1"/>
</dbReference>
<protein>
    <submittedName>
        <fullName evidence="2">Aldolase</fullName>
    </submittedName>
</protein>
<evidence type="ECO:0000313" key="3">
    <source>
        <dbReference type="Proteomes" id="UP001165667"/>
    </source>
</evidence>
<dbReference type="GO" id="GO:0006109">
    <property type="term" value="P:regulation of carbohydrate metabolic process"/>
    <property type="evidence" value="ECO:0007669"/>
    <property type="project" value="InterPro"/>
</dbReference>
<dbReference type="EMBL" id="JAMOIM010000005">
    <property type="protein sequence ID" value="MCW6508220.1"/>
    <property type="molecule type" value="Genomic_DNA"/>
</dbReference>
<dbReference type="AlphaFoldDB" id="A0AA41YVS8"/>
<keyword evidence="3" id="KW-1185">Reference proteome</keyword>
<evidence type="ECO:0000259" key="1">
    <source>
        <dbReference type="Pfam" id="PF07475"/>
    </source>
</evidence>
<evidence type="ECO:0000313" key="2">
    <source>
        <dbReference type="EMBL" id="MCW6508220.1"/>
    </source>
</evidence>
<dbReference type="SUPFAM" id="SSF53795">
    <property type="entry name" value="PEP carboxykinase-like"/>
    <property type="match status" value="1"/>
</dbReference>
<name>A0AA41YVS8_9HYPH</name>
<gene>
    <name evidence="2" type="ORF">M8523_09320</name>
</gene>
<dbReference type="GO" id="GO:0000155">
    <property type="term" value="F:phosphorelay sensor kinase activity"/>
    <property type="evidence" value="ECO:0007669"/>
    <property type="project" value="InterPro"/>
</dbReference>